<dbReference type="PROSITE" id="PS00688">
    <property type="entry name" value="SIGMA54_INTERACT_3"/>
    <property type="match status" value="1"/>
</dbReference>
<sequence length="461" mass="52361">MKKQHLWDAGFLNQIIDTMANGLFTMNLSGEITSWNKAMEGISGYTSREALGKTCSLLQCSRCFGKKCPANINYCGVLEKRNTGPKECLVKHKNGHLISVIKTARAIKDKEGIVVGVVESLADLTELNTIRKKIAEAERRLGETFRLGNIIGKSARMQEVFKAIQMASESRANILIQGESGTGKELVAMAIHYNGFNADAPLVTVNCSALSETLLESELFGHSKGAFTGAHKDRMGRFEQAHHGTIFLDEIGELTPYIQVKLLRVIQEREIERVGESKQRKIDIRIIAATHQNLVDLTNMGKFREDLFYRLKVFPITIPPLRERREDIPLLVSHFIDKGNKREKRKIKKISQEGLRALLEYPWPGNVRELENAIEHAFVLCRADQIDLRDLPVEIRNHTHQTVETTPRTNPARNLTREALLELLNQCDWNKAEVARRMGKSRTAIWKYMKKWEIPLKGENK</sequence>
<dbReference type="SUPFAM" id="SSF52540">
    <property type="entry name" value="P-loop containing nucleoside triphosphate hydrolases"/>
    <property type="match status" value="1"/>
</dbReference>
<keyword evidence="10" id="KW-0808">Transferase</keyword>
<evidence type="ECO:0000259" key="9">
    <source>
        <dbReference type="PROSITE" id="PS50113"/>
    </source>
</evidence>
<keyword evidence="1" id="KW-0547">Nucleotide-binding</keyword>
<dbReference type="InterPro" id="IPR000014">
    <property type="entry name" value="PAS"/>
</dbReference>
<dbReference type="InterPro" id="IPR035965">
    <property type="entry name" value="PAS-like_dom_sf"/>
</dbReference>
<dbReference type="FunFam" id="1.10.8.60:FF:000014">
    <property type="entry name" value="DNA-binding transcriptional regulator NtrC"/>
    <property type="match status" value="1"/>
</dbReference>
<evidence type="ECO:0000259" key="8">
    <source>
        <dbReference type="PROSITE" id="PS50112"/>
    </source>
</evidence>
<evidence type="ECO:0000313" key="10">
    <source>
        <dbReference type="EMBL" id="ACN17230.1"/>
    </source>
</evidence>
<dbReference type="Proteomes" id="UP000000442">
    <property type="component" value="Chromosome"/>
</dbReference>
<dbReference type="InterPro" id="IPR009057">
    <property type="entry name" value="Homeodomain-like_sf"/>
</dbReference>
<keyword evidence="10" id="KW-0418">Kinase</keyword>
<evidence type="ECO:0000259" key="7">
    <source>
        <dbReference type="PROSITE" id="PS50045"/>
    </source>
</evidence>
<feature type="domain" description="PAS" evidence="8">
    <location>
        <begin position="8"/>
        <end position="54"/>
    </location>
</feature>
<dbReference type="GO" id="GO:0016301">
    <property type="term" value="F:kinase activity"/>
    <property type="evidence" value="ECO:0007669"/>
    <property type="project" value="UniProtKB-KW"/>
</dbReference>
<reference evidence="10 11" key="1">
    <citation type="journal article" date="2009" name="Environ. Microbiol.">
        <title>Genome sequence of Desulfobacterium autotrophicum HRM2, a marine sulfate reducer oxidizing organic carbon completely to carbon dioxide.</title>
        <authorList>
            <person name="Strittmatter A.W."/>
            <person name="Liesegang H."/>
            <person name="Rabus R."/>
            <person name="Decker I."/>
            <person name="Amann J."/>
            <person name="Andres S."/>
            <person name="Henne A."/>
            <person name="Fricke W.F."/>
            <person name="Martinez-Arias R."/>
            <person name="Bartels D."/>
            <person name="Goesmann A."/>
            <person name="Krause L."/>
            <person name="Puehler A."/>
            <person name="Klenk H.P."/>
            <person name="Richter M."/>
            <person name="Schuler M."/>
            <person name="Gloeckner F.O."/>
            <person name="Meyerdierks A."/>
            <person name="Gottschalk G."/>
            <person name="Amann R."/>
        </authorList>
    </citation>
    <scope>NUCLEOTIDE SEQUENCE [LARGE SCALE GENOMIC DNA]</scope>
    <source>
        <strain evidence="11">ATCC 43914 / DSM 3382 / HRM2</strain>
    </source>
</reference>
<dbReference type="InterPro" id="IPR025944">
    <property type="entry name" value="Sigma_54_int_dom_CS"/>
</dbReference>
<dbReference type="Gene3D" id="1.10.8.60">
    <property type="match status" value="1"/>
</dbReference>
<dbReference type="Gene3D" id="3.30.450.20">
    <property type="entry name" value="PAS domain"/>
    <property type="match status" value="1"/>
</dbReference>
<dbReference type="Gene3D" id="1.10.10.60">
    <property type="entry name" value="Homeodomain-like"/>
    <property type="match status" value="1"/>
</dbReference>
<dbReference type="SUPFAM" id="SSF46689">
    <property type="entry name" value="Homeodomain-like"/>
    <property type="match status" value="1"/>
</dbReference>
<dbReference type="RefSeq" id="WP_015905963.1">
    <property type="nucleotide sequence ID" value="NC_012108.1"/>
</dbReference>
<dbReference type="AlphaFoldDB" id="C0QCZ8"/>
<gene>
    <name evidence="10" type="ordered locus">HRM2_41740</name>
</gene>
<dbReference type="Pfam" id="PF00158">
    <property type="entry name" value="Sigma54_activat"/>
    <property type="match status" value="1"/>
</dbReference>
<feature type="domain" description="Sigma-54 factor interaction" evidence="7">
    <location>
        <begin position="150"/>
        <end position="379"/>
    </location>
</feature>
<keyword evidence="5" id="KW-0010">Activator</keyword>
<dbReference type="OrthoDB" id="5413348at2"/>
<keyword evidence="4" id="KW-0238">DNA-binding</keyword>
<dbReference type="NCBIfam" id="TIGR00229">
    <property type="entry name" value="sensory_box"/>
    <property type="match status" value="1"/>
</dbReference>
<dbReference type="InterPro" id="IPR002078">
    <property type="entry name" value="Sigma_54_int"/>
</dbReference>
<dbReference type="PROSITE" id="PS50045">
    <property type="entry name" value="SIGMA54_INTERACT_4"/>
    <property type="match status" value="1"/>
</dbReference>
<dbReference type="PROSITE" id="PS50112">
    <property type="entry name" value="PAS"/>
    <property type="match status" value="1"/>
</dbReference>
<evidence type="ECO:0000256" key="2">
    <source>
        <dbReference type="ARBA" id="ARBA00022840"/>
    </source>
</evidence>
<dbReference type="InterPro" id="IPR058031">
    <property type="entry name" value="AAA_lid_NorR"/>
</dbReference>
<evidence type="ECO:0000313" key="11">
    <source>
        <dbReference type="Proteomes" id="UP000000442"/>
    </source>
</evidence>
<accession>C0QCZ8</accession>
<dbReference type="PROSITE" id="PS00675">
    <property type="entry name" value="SIGMA54_INTERACT_1"/>
    <property type="match status" value="1"/>
</dbReference>
<dbReference type="Pfam" id="PF25601">
    <property type="entry name" value="AAA_lid_14"/>
    <property type="match status" value="1"/>
</dbReference>
<dbReference type="GO" id="GO:0043565">
    <property type="term" value="F:sequence-specific DNA binding"/>
    <property type="evidence" value="ECO:0007669"/>
    <property type="project" value="InterPro"/>
</dbReference>
<keyword evidence="2" id="KW-0067">ATP-binding</keyword>
<evidence type="ECO:0000256" key="1">
    <source>
        <dbReference type="ARBA" id="ARBA00022741"/>
    </source>
</evidence>
<dbReference type="GO" id="GO:0006355">
    <property type="term" value="P:regulation of DNA-templated transcription"/>
    <property type="evidence" value="ECO:0007669"/>
    <property type="project" value="InterPro"/>
</dbReference>
<dbReference type="CDD" id="cd00009">
    <property type="entry name" value="AAA"/>
    <property type="match status" value="1"/>
</dbReference>
<feature type="domain" description="PAC" evidence="9">
    <location>
        <begin position="84"/>
        <end position="136"/>
    </location>
</feature>
<dbReference type="SUPFAM" id="SSF55785">
    <property type="entry name" value="PYP-like sensor domain (PAS domain)"/>
    <property type="match status" value="1"/>
</dbReference>
<dbReference type="Pfam" id="PF13426">
    <property type="entry name" value="PAS_9"/>
    <property type="match status" value="1"/>
</dbReference>
<dbReference type="InterPro" id="IPR027417">
    <property type="entry name" value="P-loop_NTPase"/>
</dbReference>
<dbReference type="PROSITE" id="PS50113">
    <property type="entry name" value="PAC"/>
    <property type="match status" value="1"/>
</dbReference>
<dbReference type="HOGENOM" id="CLU_000445_8_1_7"/>
<dbReference type="PANTHER" id="PTHR32071">
    <property type="entry name" value="TRANSCRIPTIONAL REGULATORY PROTEIN"/>
    <property type="match status" value="1"/>
</dbReference>
<dbReference type="KEGG" id="dat:HRM2_41740"/>
<proteinExistence type="predicted"/>
<dbReference type="eggNOG" id="COG3829">
    <property type="taxonomic scope" value="Bacteria"/>
</dbReference>
<dbReference type="Gene3D" id="3.40.50.300">
    <property type="entry name" value="P-loop containing nucleotide triphosphate hydrolases"/>
    <property type="match status" value="1"/>
</dbReference>
<evidence type="ECO:0000256" key="6">
    <source>
        <dbReference type="ARBA" id="ARBA00023163"/>
    </source>
</evidence>
<evidence type="ECO:0000256" key="4">
    <source>
        <dbReference type="ARBA" id="ARBA00023125"/>
    </source>
</evidence>
<dbReference type="STRING" id="177437.HRM2_41740"/>
<keyword evidence="3" id="KW-0805">Transcription regulation</keyword>
<dbReference type="InterPro" id="IPR003593">
    <property type="entry name" value="AAA+_ATPase"/>
</dbReference>
<keyword evidence="6" id="KW-0804">Transcription</keyword>
<evidence type="ECO:0000256" key="3">
    <source>
        <dbReference type="ARBA" id="ARBA00023015"/>
    </source>
</evidence>
<dbReference type="InterPro" id="IPR000700">
    <property type="entry name" value="PAS-assoc_C"/>
</dbReference>
<dbReference type="InterPro" id="IPR025662">
    <property type="entry name" value="Sigma_54_int_dom_ATP-bd_1"/>
</dbReference>
<keyword evidence="11" id="KW-1185">Reference proteome</keyword>
<protein>
    <submittedName>
        <fullName evidence="10">Sigma-54 dependent sensory box histidine kinase/response regulator</fullName>
    </submittedName>
</protein>
<organism evidence="10 11">
    <name type="scientific">Desulforapulum autotrophicum (strain ATCC 43914 / DSM 3382 / VKM B-1955 / HRM2)</name>
    <name type="common">Desulfobacterium autotrophicum</name>
    <dbReference type="NCBI Taxonomy" id="177437"/>
    <lineage>
        <taxon>Bacteria</taxon>
        <taxon>Pseudomonadati</taxon>
        <taxon>Thermodesulfobacteriota</taxon>
        <taxon>Desulfobacteria</taxon>
        <taxon>Desulfobacterales</taxon>
        <taxon>Desulfobacteraceae</taxon>
        <taxon>Desulforapulum</taxon>
    </lineage>
</organism>
<name>C0QCZ8_DESAH</name>
<dbReference type="EMBL" id="CP001087">
    <property type="protein sequence ID" value="ACN17230.1"/>
    <property type="molecule type" value="Genomic_DNA"/>
</dbReference>
<dbReference type="SMART" id="SM00382">
    <property type="entry name" value="AAA"/>
    <property type="match status" value="1"/>
</dbReference>
<dbReference type="GO" id="GO:0005524">
    <property type="term" value="F:ATP binding"/>
    <property type="evidence" value="ECO:0007669"/>
    <property type="project" value="UniProtKB-KW"/>
</dbReference>
<dbReference type="FunFam" id="3.40.50.300:FF:000006">
    <property type="entry name" value="DNA-binding transcriptional regulator NtrC"/>
    <property type="match status" value="1"/>
</dbReference>
<evidence type="ECO:0000256" key="5">
    <source>
        <dbReference type="ARBA" id="ARBA00023159"/>
    </source>
</evidence>